<dbReference type="EMBL" id="JAPWTK010000113">
    <property type="protein sequence ID" value="KAJ8949645.1"/>
    <property type="molecule type" value="Genomic_DNA"/>
</dbReference>
<sequence>MTAAQVPTCHELRGAVALREEHMRRNALWFNVQMSLLYMEDNIVTAVPEQLPAGSRPEISEENRRKFDQWWATQLVHNLRQAGRSSFRRIPISIRFDPELELPKLQRWFVENQHLAASRFSSTTQEQHKNELRSENVATPNMQSHLSINGYSNHSPTNGGGFLLAENYLNSERLMDHSLKNNTGTLIRLTSFLTLDLDIDDEEMTEGQPSSPTGPLSLTTRKRFQGRLRTASRSRKMRLTAIIPKRSYQQQQNILSDMQEEDDADNDPKNHF</sequence>
<dbReference type="Proteomes" id="UP001162162">
    <property type="component" value="Unassembled WGS sequence"/>
</dbReference>
<protein>
    <submittedName>
        <fullName evidence="1">Uncharacterized protein</fullName>
    </submittedName>
</protein>
<name>A0AAV8YDM4_9CUCU</name>
<dbReference type="AlphaFoldDB" id="A0AAV8YDM4"/>
<proteinExistence type="predicted"/>
<reference evidence="1" key="1">
    <citation type="journal article" date="2023" name="Insect Mol. Biol.">
        <title>Genome sequencing provides insights into the evolution of gene families encoding plant cell wall-degrading enzymes in longhorned beetles.</title>
        <authorList>
            <person name="Shin N.R."/>
            <person name="Okamura Y."/>
            <person name="Kirsch R."/>
            <person name="Pauchet Y."/>
        </authorList>
    </citation>
    <scope>NUCLEOTIDE SEQUENCE</scope>
    <source>
        <strain evidence="1">AMC_N1</strain>
    </source>
</reference>
<evidence type="ECO:0000313" key="2">
    <source>
        <dbReference type="Proteomes" id="UP001162162"/>
    </source>
</evidence>
<evidence type="ECO:0000313" key="1">
    <source>
        <dbReference type="EMBL" id="KAJ8949645.1"/>
    </source>
</evidence>
<organism evidence="1 2">
    <name type="scientific">Aromia moschata</name>
    <dbReference type="NCBI Taxonomy" id="1265417"/>
    <lineage>
        <taxon>Eukaryota</taxon>
        <taxon>Metazoa</taxon>
        <taxon>Ecdysozoa</taxon>
        <taxon>Arthropoda</taxon>
        <taxon>Hexapoda</taxon>
        <taxon>Insecta</taxon>
        <taxon>Pterygota</taxon>
        <taxon>Neoptera</taxon>
        <taxon>Endopterygota</taxon>
        <taxon>Coleoptera</taxon>
        <taxon>Polyphaga</taxon>
        <taxon>Cucujiformia</taxon>
        <taxon>Chrysomeloidea</taxon>
        <taxon>Cerambycidae</taxon>
        <taxon>Cerambycinae</taxon>
        <taxon>Callichromatini</taxon>
        <taxon>Aromia</taxon>
    </lineage>
</organism>
<gene>
    <name evidence="1" type="ORF">NQ318_010063</name>
</gene>
<accession>A0AAV8YDM4</accession>
<keyword evidence="2" id="KW-1185">Reference proteome</keyword>
<comment type="caution">
    <text evidence="1">The sequence shown here is derived from an EMBL/GenBank/DDBJ whole genome shotgun (WGS) entry which is preliminary data.</text>
</comment>